<dbReference type="PROSITE" id="PS50297">
    <property type="entry name" value="ANK_REP_REGION"/>
    <property type="match status" value="2"/>
</dbReference>
<evidence type="ECO:0000256" key="1">
    <source>
        <dbReference type="ARBA" id="ARBA00022737"/>
    </source>
</evidence>
<dbReference type="Gene3D" id="1.25.40.20">
    <property type="entry name" value="Ankyrin repeat-containing domain"/>
    <property type="match status" value="3"/>
</dbReference>
<evidence type="ECO:0008006" key="6">
    <source>
        <dbReference type="Google" id="ProtNLM"/>
    </source>
</evidence>
<keyword evidence="1" id="KW-0677">Repeat</keyword>
<keyword evidence="5" id="KW-1185">Reference proteome</keyword>
<dbReference type="EMBL" id="JAPDHF010000013">
    <property type="protein sequence ID" value="KAJ4009430.1"/>
    <property type="molecule type" value="Genomic_DNA"/>
</dbReference>
<evidence type="ECO:0000313" key="5">
    <source>
        <dbReference type="Proteomes" id="UP001152130"/>
    </source>
</evidence>
<sequence length="480" mass="54761">MQSGFIDFRRVVGHLEKTSWNPLFVGDTPDSELQYYVTYCKKYEEEILRFKDHPIHPSDDIYSAIVCLFQTLQSALENGEDPNFRDMDYSNPLHYACTTLLQGPEFRNGDQYYMRRDKLRIKVLLSNKADLNAQCLTENTPLQCAVLSRRLELANFLLDQGADAKIASSQGQTILHLAAKQDEVEVINRLIRIQCLIEAQDRVGWTPLHLAILSKRDSIKILIGAKALLKPKGKRFETTLKLADDHGLLDLFEHRFYTDIMSFLTLKAAVNNDRQDEIRRAMEDIGRHSWPPINNDKEDPIAVAADHGNSEVIEKMMQILVQWDSNSEKMLRANDWESALTKAVQRGHLGVVTTLVTNLEKSAPGVPQKLPNTTGENTQPTDFLYACIQAKQLDIFEFFVRHGVNIKIKDSGGRDLLHSAAWSDPSMTLCKGIIERLARTKWSPDIELMRQEENDQGQTYKQQGRYYCSILFRASQGAPF</sequence>
<organism evidence="4 5">
    <name type="scientific">Fusarium irregulare</name>
    <dbReference type="NCBI Taxonomy" id="2494466"/>
    <lineage>
        <taxon>Eukaryota</taxon>
        <taxon>Fungi</taxon>
        <taxon>Dikarya</taxon>
        <taxon>Ascomycota</taxon>
        <taxon>Pezizomycotina</taxon>
        <taxon>Sordariomycetes</taxon>
        <taxon>Hypocreomycetidae</taxon>
        <taxon>Hypocreales</taxon>
        <taxon>Nectriaceae</taxon>
        <taxon>Fusarium</taxon>
        <taxon>Fusarium incarnatum-equiseti species complex</taxon>
    </lineage>
</organism>
<feature type="repeat" description="ANK" evidence="3">
    <location>
        <begin position="137"/>
        <end position="169"/>
    </location>
</feature>
<dbReference type="Pfam" id="PF13637">
    <property type="entry name" value="Ank_4"/>
    <property type="match status" value="1"/>
</dbReference>
<keyword evidence="2 3" id="KW-0040">ANK repeat</keyword>
<evidence type="ECO:0000313" key="4">
    <source>
        <dbReference type="EMBL" id="KAJ4009430.1"/>
    </source>
</evidence>
<accession>A0A9W8PKQ0</accession>
<feature type="repeat" description="ANK" evidence="3">
    <location>
        <begin position="170"/>
        <end position="202"/>
    </location>
</feature>
<dbReference type="PANTHER" id="PTHR24171:SF9">
    <property type="entry name" value="ANKYRIN REPEAT DOMAIN-CONTAINING PROTEIN 39"/>
    <property type="match status" value="1"/>
</dbReference>
<evidence type="ECO:0000256" key="3">
    <source>
        <dbReference type="PROSITE-ProRule" id="PRU00023"/>
    </source>
</evidence>
<dbReference type="Proteomes" id="UP001152130">
    <property type="component" value="Unassembled WGS sequence"/>
</dbReference>
<dbReference type="Pfam" id="PF12796">
    <property type="entry name" value="Ank_2"/>
    <property type="match status" value="1"/>
</dbReference>
<name>A0A9W8PKQ0_9HYPO</name>
<dbReference type="SMART" id="SM00248">
    <property type="entry name" value="ANK"/>
    <property type="match status" value="7"/>
</dbReference>
<dbReference type="AlphaFoldDB" id="A0A9W8PKQ0"/>
<protein>
    <recommendedName>
        <fullName evidence="6">Ankyrin</fullName>
    </recommendedName>
</protein>
<reference evidence="4" key="1">
    <citation type="submission" date="2022-10" db="EMBL/GenBank/DDBJ databases">
        <title>Fusarium specimens isolated from Avocado Roots.</title>
        <authorList>
            <person name="Stajich J."/>
            <person name="Roper C."/>
            <person name="Heimlech-Rivalta G."/>
        </authorList>
    </citation>
    <scope>NUCLEOTIDE SEQUENCE</scope>
    <source>
        <strain evidence="4">CF00143</strain>
    </source>
</reference>
<dbReference type="SUPFAM" id="SSF48403">
    <property type="entry name" value="Ankyrin repeat"/>
    <property type="match status" value="1"/>
</dbReference>
<dbReference type="OrthoDB" id="194358at2759"/>
<dbReference type="PANTHER" id="PTHR24171">
    <property type="entry name" value="ANKYRIN REPEAT DOMAIN-CONTAINING PROTEIN 39-RELATED"/>
    <property type="match status" value="1"/>
</dbReference>
<evidence type="ECO:0000256" key="2">
    <source>
        <dbReference type="ARBA" id="ARBA00023043"/>
    </source>
</evidence>
<gene>
    <name evidence="4" type="ORF">NW766_008547</name>
</gene>
<comment type="caution">
    <text evidence="4">The sequence shown here is derived from an EMBL/GenBank/DDBJ whole genome shotgun (WGS) entry which is preliminary data.</text>
</comment>
<dbReference type="PROSITE" id="PS50088">
    <property type="entry name" value="ANK_REPEAT"/>
    <property type="match status" value="2"/>
</dbReference>
<proteinExistence type="predicted"/>
<dbReference type="InterPro" id="IPR002110">
    <property type="entry name" value="Ankyrin_rpt"/>
</dbReference>
<dbReference type="InterPro" id="IPR036770">
    <property type="entry name" value="Ankyrin_rpt-contain_sf"/>
</dbReference>